<gene>
    <name evidence="1" type="ORF">BDQ12DRAFT_240889</name>
</gene>
<sequence length="188" mass="21128">MLSLVPPSTLVPSILDFAFNCPQSSLNMSAYRPNPLRQFKLNKFGIRCGKHVCRIHRVMMVVFEALGVTSYRLNRDNVCASPAYRTWGYHPLDILHTSNLSSPTAQTIFVQQPSTTCANPTLRYLLPSRIKLESVMILNPPSRQGEDERQSARAVYQQLSAGRSRPTCLLSCIQSCRVRLPIPDCTAF</sequence>
<accession>A0A5C3LDQ7</accession>
<reference evidence="1 2" key="1">
    <citation type="journal article" date="2019" name="Nat. Ecol. Evol.">
        <title>Megaphylogeny resolves global patterns of mushroom evolution.</title>
        <authorList>
            <person name="Varga T."/>
            <person name="Krizsan K."/>
            <person name="Foldi C."/>
            <person name="Dima B."/>
            <person name="Sanchez-Garcia M."/>
            <person name="Sanchez-Ramirez S."/>
            <person name="Szollosi G.J."/>
            <person name="Szarkandi J.G."/>
            <person name="Papp V."/>
            <person name="Albert L."/>
            <person name="Andreopoulos W."/>
            <person name="Angelini C."/>
            <person name="Antonin V."/>
            <person name="Barry K.W."/>
            <person name="Bougher N.L."/>
            <person name="Buchanan P."/>
            <person name="Buyck B."/>
            <person name="Bense V."/>
            <person name="Catcheside P."/>
            <person name="Chovatia M."/>
            <person name="Cooper J."/>
            <person name="Damon W."/>
            <person name="Desjardin D."/>
            <person name="Finy P."/>
            <person name="Geml J."/>
            <person name="Haridas S."/>
            <person name="Hughes K."/>
            <person name="Justo A."/>
            <person name="Karasinski D."/>
            <person name="Kautmanova I."/>
            <person name="Kiss B."/>
            <person name="Kocsube S."/>
            <person name="Kotiranta H."/>
            <person name="LaButti K.M."/>
            <person name="Lechner B.E."/>
            <person name="Liimatainen K."/>
            <person name="Lipzen A."/>
            <person name="Lukacs Z."/>
            <person name="Mihaltcheva S."/>
            <person name="Morgado L.N."/>
            <person name="Niskanen T."/>
            <person name="Noordeloos M.E."/>
            <person name="Ohm R.A."/>
            <person name="Ortiz-Santana B."/>
            <person name="Ovrebo C."/>
            <person name="Racz N."/>
            <person name="Riley R."/>
            <person name="Savchenko A."/>
            <person name="Shiryaev A."/>
            <person name="Soop K."/>
            <person name="Spirin V."/>
            <person name="Szebenyi C."/>
            <person name="Tomsovsky M."/>
            <person name="Tulloss R.E."/>
            <person name="Uehling J."/>
            <person name="Grigoriev I.V."/>
            <person name="Vagvolgyi C."/>
            <person name="Papp T."/>
            <person name="Martin F.M."/>
            <person name="Miettinen O."/>
            <person name="Hibbett D.S."/>
            <person name="Nagy L.G."/>
        </authorList>
    </citation>
    <scope>NUCLEOTIDE SEQUENCE [LARGE SCALE GENOMIC DNA]</scope>
    <source>
        <strain evidence="1 2">CBS 166.37</strain>
    </source>
</reference>
<name>A0A5C3LDQ7_9AGAR</name>
<evidence type="ECO:0000313" key="2">
    <source>
        <dbReference type="Proteomes" id="UP000308652"/>
    </source>
</evidence>
<organism evidence="1 2">
    <name type="scientific">Crucibulum laeve</name>
    <dbReference type="NCBI Taxonomy" id="68775"/>
    <lineage>
        <taxon>Eukaryota</taxon>
        <taxon>Fungi</taxon>
        <taxon>Dikarya</taxon>
        <taxon>Basidiomycota</taxon>
        <taxon>Agaricomycotina</taxon>
        <taxon>Agaricomycetes</taxon>
        <taxon>Agaricomycetidae</taxon>
        <taxon>Agaricales</taxon>
        <taxon>Agaricineae</taxon>
        <taxon>Nidulariaceae</taxon>
        <taxon>Crucibulum</taxon>
    </lineage>
</organism>
<dbReference type="EMBL" id="ML213819">
    <property type="protein sequence ID" value="TFK31219.1"/>
    <property type="molecule type" value="Genomic_DNA"/>
</dbReference>
<proteinExistence type="predicted"/>
<evidence type="ECO:0000313" key="1">
    <source>
        <dbReference type="EMBL" id="TFK31219.1"/>
    </source>
</evidence>
<protein>
    <submittedName>
        <fullName evidence="1">Uncharacterized protein</fullName>
    </submittedName>
</protein>
<keyword evidence="2" id="KW-1185">Reference proteome</keyword>
<dbReference type="Proteomes" id="UP000308652">
    <property type="component" value="Unassembled WGS sequence"/>
</dbReference>
<dbReference type="AlphaFoldDB" id="A0A5C3LDQ7"/>